<reference evidence="2" key="2">
    <citation type="submission" date="2021-02" db="EMBL/GenBank/DDBJ databases">
        <authorList>
            <person name="Kimball J.A."/>
            <person name="Haas M.W."/>
            <person name="Macchietto M."/>
            <person name="Kono T."/>
            <person name="Duquette J."/>
            <person name="Shao M."/>
        </authorList>
    </citation>
    <scope>NUCLEOTIDE SEQUENCE</scope>
    <source>
        <tissue evidence="2">Fresh leaf tissue</tissue>
    </source>
</reference>
<comment type="caution">
    <text evidence="2">The sequence shown here is derived from an EMBL/GenBank/DDBJ whole genome shotgun (WGS) entry which is preliminary data.</text>
</comment>
<dbReference type="Proteomes" id="UP000729402">
    <property type="component" value="Unassembled WGS sequence"/>
</dbReference>
<keyword evidence="3" id="KW-1185">Reference proteome</keyword>
<evidence type="ECO:0000313" key="2">
    <source>
        <dbReference type="EMBL" id="KAG8092490.1"/>
    </source>
</evidence>
<reference evidence="2" key="1">
    <citation type="journal article" date="2021" name="bioRxiv">
        <title>Whole Genome Assembly and Annotation of Northern Wild Rice, Zizania palustris L., Supports a Whole Genome Duplication in the Zizania Genus.</title>
        <authorList>
            <person name="Haas M."/>
            <person name="Kono T."/>
            <person name="Macchietto M."/>
            <person name="Millas R."/>
            <person name="McGilp L."/>
            <person name="Shao M."/>
            <person name="Duquette J."/>
            <person name="Hirsch C.N."/>
            <person name="Kimball J."/>
        </authorList>
    </citation>
    <scope>NUCLEOTIDE SEQUENCE</scope>
    <source>
        <tissue evidence="2">Fresh leaf tissue</tissue>
    </source>
</reference>
<evidence type="ECO:0000256" key="1">
    <source>
        <dbReference type="SAM" id="MobiDB-lite"/>
    </source>
</evidence>
<protein>
    <submittedName>
        <fullName evidence="2">Uncharacterized protein</fullName>
    </submittedName>
</protein>
<proteinExistence type="predicted"/>
<accession>A0A8J5WJM2</accession>
<feature type="region of interest" description="Disordered" evidence="1">
    <location>
        <begin position="43"/>
        <end position="67"/>
    </location>
</feature>
<dbReference type="EMBL" id="JAAALK010000080">
    <property type="protein sequence ID" value="KAG8092490.1"/>
    <property type="molecule type" value="Genomic_DNA"/>
</dbReference>
<evidence type="ECO:0000313" key="3">
    <source>
        <dbReference type="Proteomes" id="UP000729402"/>
    </source>
</evidence>
<name>A0A8J5WJM2_ZIZPA</name>
<dbReference type="AlphaFoldDB" id="A0A8J5WJM2"/>
<organism evidence="2 3">
    <name type="scientific">Zizania palustris</name>
    <name type="common">Northern wild rice</name>
    <dbReference type="NCBI Taxonomy" id="103762"/>
    <lineage>
        <taxon>Eukaryota</taxon>
        <taxon>Viridiplantae</taxon>
        <taxon>Streptophyta</taxon>
        <taxon>Embryophyta</taxon>
        <taxon>Tracheophyta</taxon>
        <taxon>Spermatophyta</taxon>
        <taxon>Magnoliopsida</taxon>
        <taxon>Liliopsida</taxon>
        <taxon>Poales</taxon>
        <taxon>Poaceae</taxon>
        <taxon>BOP clade</taxon>
        <taxon>Oryzoideae</taxon>
        <taxon>Oryzeae</taxon>
        <taxon>Zizaniinae</taxon>
        <taxon>Zizania</taxon>
    </lineage>
</organism>
<sequence>MPFAGSGREGHEGTLRLLLLQQQGLHALGLTAGKVSRAGDFWEPTSVLDHQNSPSPSPPNSASTLSSPLGAAADVAALAGAHAKNVSVTSVFFKLTADLGF</sequence>
<gene>
    <name evidence="2" type="ORF">GUJ93_ZPchr0012g20130</name>
</gene>